<evidence type="ECO:0000313" key="2">
    <source>
        <dbReference type="Proteomes" id="UP000321026"/>
    </source>
</evidence>
<name>A0A5C7J350_9BACT</name>
<reference evidence="1 2" key="1">
    <citation type="submission" date="2018-09" db="EMBL/GenBank/DDBJ databases">
        <title>Metagenome Assembled Genomes from an Advanced Water Purification Facility.</title>
        <authorList>
            <person name="Stamps B.W."/>
            <person name="Spear J.R."/>
        </authorList>
    </citation>
    <scope>NUCLEOTIDE SEQUENCE [LARGE SCALE GENOMIC DNA]</scope>
    <source>
        <strain evidence="1">Bin_63_2</strain>
    </source>
</reference>
<comment type="caution">
    <text evidence="1">The sequence shown here is derived from an EMBL/GenBank/DDBJ whole genome shotgun (WGS) entry which is preliminary data.</text>
</comment>
<dbReference type="EMBL" id="SSDS01000094">
    <property type="protein sequence ID" value="TXG75923.1"/>
    <property type="molecule type" value="Genomic_DNA"/>
</dbReference>
<gene>
    <name evidence="1" type="ORF">E6Q11_06050</name>
</gene>
<organism evidence="1 2">
    <name type="scientific">Candidatus Dojkabacteria bacterium</name>
    <dbReference type="NCBI Taxonomy" id="2099670"/>
    <lineage>
        <taxon>Bacteria</taxon>
        <taxon>Candidatus Dojkabacteria</taxon>
    </lineage>
</organism>
<accession>A0A5C7J350</accession>
<dbReference type="Proteomes" id="UP000321026">
    <property type="component" value="Unassembled WGS sequence"/>
</dbReference>
<sequence length="60" mass="6757">MRHALSLEQDIARLEGIHHLNVPAVAYPSKAWLSTNPTDDATREALERLVIAYDLGNDMR</sequence>
<proteinExistence type="predicted"/>
<protein>
    <submittedName>
        <fullName evidence="1">Uncharacterized protein</fullName>
    </submittedName>
</protein>
<evidence type="ECO:0000313" key="1">
    <source>
        <dbReference type="EMBL" id="TXG75923.1"/>
    </source>
</evidence>
<dbReference type="AlphaFoldDB" id="A0A5C7J350"/>